<sequence length="118" mass="12563">MDRLETLPETAGQAEWRRSWPIGPDRSMGSSEVAQQQAEDFLLALDTRSGSFSSICAALKLCQTVHSAELAGLTVGKDATAASSASSSLTSRCARKLCQSGPDCAEYAEIPEPQARRS</sequence>
<organism evidence="2 3">
    <name type="scientific">Macrostomum lignano</name>
    <dbReference type="NCBI Taxonomy" id="282301"/>
    <lineage>
        <taxon>Eukaryota</taxon>
        <taxon>Metazoa</taxon>
        <taxon>Spiralia</taxon>
        <taxon>Lophotrochozoa</taxon>
        <taxon>Platyhelminthes</taxon>
        <taxon>Rhabditophora</taxon>
        <taxon>Macrostomorpha</taxon>
        <taxon>Macrostomida</taxon>
        <taxon>Macrostomidae</taxon>
        <taxon>Macrostomum</taxon>
    </lineage>
</organism>
<dbReference type="AlphaFoldDB" id="A0A1I8JRY8"/>
<reference evidence="3" key="1">
    <citation type="submission" date="2016-11" db="UniProtKB">
        <authorList>
            <consortium name="WormBaseParasite"/>
        </authorList>
    </citation>
    <scope>IDENTIFICATION</scope>
</reference>
<dbReference type="WBParaSite" id="snap_masked-unitig_43370-processed-gene-0.0-mRNA-1">
    <property type="protein sequence ID" value="snap_masked-unitig_43370-processed-gene-0.0-mRNA-1"/>
    <property type="gene ID" value="snap_masked-unitig_43370-processed-gene-0.0"/>
</dbReference>
<name>A0A1I8JRY8_9PLAT</name>
<keyword evidence="2" id="KW-1185">Reference proteome</keyword>
<evidence type="ECO:0000313" key="2">
    <source>
        <dbReference type="Proteomes" id="UP000095280"/>
    </source>
</evidence>
<proteinExistence type="predicted"/>
<dbReference type="Proteomes" id="UP000095280">
    <property type="component" value="Unplaced"/>
</dbReference>
<evidence type="ECO:0000256" key="1">
    <source>
        <dbReference type="SAM" id="MobiDB-lite"/>
    </source>
</evidence>
<evidence type="ECO:0000313" key="3">
    <source>
        <dbReference type="WBParaSite" id="snap_masked-unitig_43370-processed-gene-0.0-mRNA-1"/>
    </source>
</evidence>
<protein>
    <submittedName>
        <fullName evidence="3">Uncharacterized protein</fullName>
    </submittedName>
</protein>
<feature type="region of interest" description="Disordered" evidence="1">
    <location>
        <begin position="1"/>
        <end position="33"/>
    </location>
</feature>
<accession>A0A1I8JRY8</accession>